<dbReference type="PANTHER" id="PTHR12829">
    <property type="entry name" value="N6-ADENOSINE-METHYLTRANSFERASE"/>
    <property type="match status" value="1"/>
</dbReference>
<comment type="similarity">
    <text evidence="1">Belongs to the MT-A70-like family.</text>
</comment>
<dbReference type="EMBL" id="JAPQKS010000009">
    <property type="protein sequence ID" value="KAJ5214866.1"/>
    <property type="molecule type" value="Genomic_DNA"/>
</dbReference>
<dbReference type="InterPro" id="IPR002052">
    <property type="entry name" value="DNA_methylase_N6_adenine_CS"/>
</dbReference>
<evidence type="ECO:0000313" key="2">
    <source>
        <dbReference type="EMBL" id="KAJ5214866.1"/>
    </source>
</evidence>
<dbReference type="SUPFAM" id="SSF53335">
    <property type="entry name" value="S-adenosyl-L-methionine-dependent methyltransferases"/>
    <property type="match status" value="1"/>
</dbReference>
<dbReference type="OrthoDB" id="61116at2759"/>
<dbReference type="GO" id="GO:0003676">
    <property type="term" value="F:nucleic acid binding"/>
    <property type="evidence" value="ECO:0007669"/>
    <property type="project" value="InterPro"/>
</dbReference>
<evidence type="ECO:0000256" key="1">
    <source>
        <dbReference type="PROSITE-ProRule" id="PRU00489"/>
    </source>
</evidence>
<dbReference type="InterPro" id="IPR029063">
    <property type="entry name" value="SAM-dependent_MTases_sf"/>
</dbReference>
<protein>
    <recommendedName>
        <fullName evidence="4">MT-A70-domain-containing protein</fullName>
    </recommendedName>
</protein>
<sequence length="457" mass="51056">MTGGLGPHVLYANPDCTVFVLDLPYSIAQAQELCVKTIRAQEFSPATGSVELAKGIAGYPLSKSALEESHPSPSEPKSEAARQRLLARIPPTELETHEYQTTIIEPRVQVSLDSIYSEYGVNSEDRSRSPKWILPRLIFDDMPENEQLDTGAYRLFSRHRNGVPPTILSSSGTTRFNSIFDLTGVVKNPFTEAVKLFIDGDQDRQEPSALRDYRFNLILMDPPWPNRSVRRSQAYQVAAYTDIEALKQRLKDILQAHACQAPARQSMPVHGPQPIVSIPSNQPSQESFAAIWITGSHKTRAVAYETLRSSGFKLHEEWIWVKITAHGKPVGPVDGLWRKPYEILVIGKKDQEAERNRVFPGNCTTPALGIAGVDVSTIPKRVIAAAPDFHSRKPSLKSLFERYLFGLDPAGQQAPTEFYSALEVFARHLTAGWWACGNEVMKFNHCDYWVEDNGSVL</sequence>
<keyword evidence="3" id="KW-1185">Reference proteome</keyword>
<dbReference type="GeneID" id="83207144"/>
<dbReference type="Proteomes" id="UP001150941">
    <property type="component" value="Unassembled WGS sequence"/>
</dbReference>
<evidence type="ECO:0000313" key="3">
    <source>
        <dbReference type="Proteomes" id="UP001150941"/>
    </source>
</evidence>
<dbReference type="GO" id="GO:0005634">
    <property type="term" value="C:nucleus"/>
    <property type="evidence" value="ECO:0007669"/>
    <property type="project" value="TreeGrafter"/>
</dbReference>
<reference evidence="2" key="1">
    <citation type="submission" date="2022-11" db="EMBL/GenBank/DDBJ databases">
        <authorList>
            <person name="Petersen C."/>
        </authorList>
    </citation>
    <scope>NUCLEOTIDE SEQUENCE</scope>
    <source>
        <strain evidence="2">IBT 19713</strain>
    </source>
</reference>
<dbReference type="PANTHER" id="PTHR12829:SF4">
    <property type="entry name" value="N(6)-ADENINE-SPECIFIC METHYLTRANSFERASE METTL4"/>
    <property type="match status" value="1"/>
</dbReference>
<dbReference type="PROSITE" id="PS51143">
    <property type="entry name" value="MT_A70"/>
    <property type="match status" value="1"/>
</dbReference>
<comment type="caution">
    <text evidence="2">The sequence shown here is derived from an EMBL/GenBank/DDBJ whole genome shotgun (WGS) entry which is preliminary data.</text>
</comment>
<dbReference type="PROSITE" id="PS00092">
    <property type="entry name" value="N6_MTASE"/>
    <property type="match status" value="1"/>
</dbReference>
<accession>A0A9W9TA03</accession>
<dbReference type="GO" id="GO:0008168">
    <property type="term" value="F:methyltransferase activity"/>
    <property type="evidence" value="ECO:0007669"/>
    <property type="project" value="InterPro"/>
</dbReference>
<reference evidence="2" key="2">
    <citation type="journal article" date="2023" name="IMA Fungus">
        <title>Comparative genomic study of the Penicillium genus elucidates a diverse pangenome and 15 lateral gene transfer events.</title>
        <authorList>
            <person name="Petersen C."/>
            <person name="Sorensen T."/>
            <person name="Nielsen M.R."/>
            <person name="Sondergaard T.E."/>
            <person name="Sorensen J.L."/>
            <person name="Fitzpatrick D.A."/>
            <person name="Frisvad J.C."/>
            <person name="Nielsen K.L."/>
        </authorList>
    </citation>
    <scope>NUCLEOTIDE SEQUENCE</scope>
    <source>
        <strain evidence="2">IBT 19713</strain>
    </source>
</reference>
<dbReference type="RefSeq" id="XP_058325363.1">
    <property type="nucleotide sequence ID" value="XM_058479840.1"/>
</dbReference>
<proteinExistence type="inferred from homology"/>
<organism evidence="2 3">
    <name type="scientific">Penicillium chermesinum</name>
    <dbReference type="NCBI Taxonomy" id="63820"/>
    <lineage>
        <taxon>Eukaryota</taxon>
        <taxon>Fungi</taxon>
        <taxon>Dikarya</taxon>
        <taxon>Ascomycota</taxon>
        <taxon>Pezizomycotina</taxon>
        <taxon>Eurotiomycetes</taxon>
        <taxon>Eurotiomycetidae</taxon>
        <taxon>Eurotiales</taxon>
        <taxon>Aspergillaceae</taxon>
        <taxon>Penicillium</taxon>
    </lineage>
</organism>
<dbReference type="InterPro" id="IPR007757">
    <property type="entry name" value="MT-A70-like"/>
</dbReference>
<evidence type="ECO:0008006" key="4">
    <source>
        <dbReference type="Google" id="ProtNLM"/>
    </source>
</evidence>
<dbReference type="Pfam" id="PF05063">
    <property type="entry name" value="MT-A70"/>
    <property type="match status" value="1"/>
</dbReference>
<gene>
    <name evidence="2" type="ORF">N7468_010545</name>
</gene>
<name>A0A9W9TA03_9EURO</name>
<dbReference type="AlphaFoldDB" id="A0A9W9TA03"/>
<dbReference type="GO" id="GO:0032259">
    <property type="term" value="P:methylation"/>
    <property type="evidence" value="ECO:0007669"/>
    <property type="project" value="InterPro"/>
</dbReference>